<keyword evidence="1" id="KW-1133">Transmembrane helix</keyword>
<gene>
    <name evidence="2" type="ORF">HPT30_09030</name>
</gene>
<comment type="caution">
    <text evidence="2">The sequence shown here is derived from an EMBL/GenBank/DDBJ whole genome shotgun (WGS) entry which is preliminary data.</text>
</comment>
<sequence length="67" mass="7782">MIWFILFMAVAIGLCLRVMIRVRTQTKEILVFLAFVLLGLADWITIFTDHKFKPTHLISMLLDFVGL</sequence>
<feature type="transmembrane region" description="Helical" evidence="1">
    <location>
        <begin position="29"/>
        <end position="48"/>
    </location>
</feature>
<proteinExistence type="predicted"/>
<protein>
    <submittedName>
        <fullName evidence="2">Uncharacterized protein</fullName>
    </submittedName>
</protein>
<dbReference type="Proteomes" id="UP000564806">
    <property type="component" value="Unassembled WGS sequence"/>
</dbReference>
<accession>A0A850EM86</accession>
<name>A0A850EM86_9BACL</name>
<evidence type="ECO:0000313" key="2">
    <source>
        <dbReference type="EMBL" id="NUU60484.1"/>
    </source>
</evidence>
<evidence type="ECO:0000313" key="3">
    <source>
        <dbReference type="Proteomes" id="UP000564806"/>
    </source>
</evidence>
<reference evidence="2" key="1">
    <citation type="submission" date="2020-06" db="EMBL/GenBank/DDBJ databases">
        <title>Paenibacillus sp. nov., isolated from soil.</title>
        <authorList>
            <person name="Seo Y.L."/>
        </authorList>
    </citation>
    <scope>NUCLEOTIDE SEQUENCE [LARGE SCALE GENOMIC DNA]</scope>
    <source>
        <strain evidence="2">JW14</strain>
    </source>
</reference>
<evidence type="ECO:0000256" key="1">
    <source>
        <dbReference type="SAM" id="Phobius"/>
    </source>
</evidence>
<dbReference type="AlphaFoldDB" id="A0A850EM86"/>
<keyword evidence="1" id="KW-0812">Transmembrane</keyword>
<keyword evidence="3" id="KW-1185">Reference proteome</keyword>
<dbReference type="RefSeq" id="WP_175371070.1">
    <property type="nucleotide sequence ID" value="NZ_JABWCS010000201.1"/>
</dbReference>
<dbReference type="EMBL" id="JABWCS010000201">
    <property type="protein sequence ID" value="NUU60484.1"/>
    <property type="molecule type" value="Genomic_DNA"/>
</dbReference>
<keyword evidence="1" id="KW-0472">Membrane</keyword>
<organism evidence="2 3">
    <name type="scientific">Paenibacillus agri</name>
    <dbReference type="NCBI Taxonomy" id="2744309"/>
    <lineage>
        <taxon>Bacteria</taxon>
        <taxon>Bacillati</taxon>
        <taxon>Bacillota</taxon>
        <taxon>Bacilli</taxon>
        <taxon>Bacillales</taxon>
        <taxon>Paenibacillaceae</taxon>
        <taxon>Paenibacillus</taxon>
    </lineage>
</organism>